<keyword evidence="1" id="KW-0812">Transmembrane</keyword>
<sequence length="83" mass="9508">MNTNKLHYLIALISYPITIMHFIIYYFLNDYTKDMFISGVVFFSIAFLLYVIFVYLSSKNDTGKKLVIVGLLLIGIASIFLAV</sequence>
<dbReference type="OrthoDB" id="2973361at2"/>
<proteinExistence type="predicted"/>
<keyword evidence="1" id="KW-1133">Transmembrane helix</keyword>
<reference evidence="2 3" key="1">
    <citation type="submission" date="2019-10" db="EMBL/GenBank/DDBJ databases">
        <title>Gracilibacillus sp. nov. isolated from rice seeds.</title>
        <authorList>
            <person name="He S."/>
        </authorList>
    </citation>
    <scope>NUCLEOTIDE SEQUENCE [LARGE SCALE GENOMIC DNA]</scope>
    <source>
        <strain evidence="2 3">TD8</strain>
    </source>
</reference>
<protein>
    <submittedName>
        <fullName evidence="2">Uncharacterized protein</fullName>
    </submittedName>
</protein>
<keyword evidence="3" id="KW-1185">Reference proteome</keyword>
<evidence type="ECO:0000256" key="1">
    <source>
        <dbReference type="SAM" id="Phobius"/>
    </source>
</evidence>
<accession>A0A7C8KV62</accession>
<dbReference type="EMBL" id="WEID01000030">
    <property type="protein sequence ID" value="KAB8138016.1"/>
    <property type="molecule type" value="Genomic_DNA"/>
</dbReference>
<dbReference type="Proteomes" id="UP000480246">
    <property type="component" value="Unassembled WGS sequence"/>
</dbReference>
<comment type="caution">
    <text evidence="2">The sequence shown here is derived from an EMBL/GenBank/DDBJ whole genome shotgun (WGS) entry which is preliminary data.</text>
</comment>
<evidence type="ECO:0000313" key="2">
    <source>
        <dbReference type="EMBL" id="KAB8138016.1"/>
    </source>
</evidence>
<gene>
    <name evidence="2" type="ORF">F9U64_06725</name>
</gene>
<dbReference type="AlphaFoldDB" id="A0A7C8KV62"/>
<name>A0A7C8KV62_9BACI</name>
<dbReference type="RefSeq" id="WP_153402226.1">
    <property type="nucleotide sequence ID" value="NZ_ML762426.1"/>
</dbReference>
<organism evidence="2 3">
    <name type="scientific">Gracilibacillus oryzae</name>
    <dbReference type="NCBI Taxonomy" id="1672701"/>
    <lineage>
        <taxon>Bacteria</taxon>
        <taxon>Bacillati</taxon>
        <taxon>Bacillota</taxon>
        <taxon>Bacilli</taxon>
        <taxon>Bacillales</taxon>
        <taxon>Bacillaceae</taxon>
        <taxon>Gracilibacillus</taxon>
    </lineage>
</organism>
<evidence type="ECO:0000313" key="3">
    <source>
        <dbReference type="Proteomes" id="UP000480246"/>
    </source>
</evidence>
<feature type="transmembrane region" description="Helical" evidence="1">
    <location>
        <begin position="35"/>
        <end position="56"/>
    </location>
</feature>
<feature type="transmembrane region" description="Helical" evidence="1">
    <location>
        <begin position="62"/>
        <end position="82"/>
    </location>
</feature>
<keyword evidence="1" id="KW-0472">Membrane</keyword>
<feature type="transmembrane region" description="Helical" evidence="1">
    <location>
        <begin position="6"/>
        <end position="28"/>
    </location>
</feature>